<organism evidence="10 11">
    <name type="scientific">Spongiactinospora gelatinilytica</name>
    <dbReference type="NCBI Taxonomy" id="2666298"/>
    <lineage>
        <taxon>Bacteria</taxon>
        <taxon>Bacillati</taxon>
        <taxon>Actinomycetota</taxon>
        <taxon>Actinomycetes</taxon>
        <taxon>Streptosporangiales</taxon>
        <taxon>Streptosporangiaceae</taxon>
        <taxon>Spongiactinospora</taxon>
    </lineage>
</organism>
<feature type="compositionally biased region" description="Low complexity" evidence="7">
    <location>
        <begin position="390"/>
        <end position="414"/>
    </location>
</feature>
<keyword evidence="6 8" id="KW-0472">Membrane</keyword>
<dbReference type="PANTHER" id="PTHR42920:SF5">
    <property type="entry name" value="EAMA DOMAIN-CONTAINING PROTEIN"/>
    <property type="match status" value="1"/>
</dbReference>
<comment type="subcellular location">
    <subcellularLocation>
        <location evidence="1">Cell membrane</location>
        <topology evidence="1">Multi-pass membrane protein</topology>
    </subcellularLocation>
</comment>
<keyword evidence="4 8" id="KW-0812">Transmembrane</keyword>
<protein>
    <recommendedName>
        <fullName evidence="9">EamA domain-containing protein</fullName>
    </recommendedName>
</protein>
<evidence type="ECO:0000256" key="7">
    <source>
        <dbReference type="SAM" id="MobiDB-lite"/>
    </source>
</evidence>
<feature type="transmembrane region" description="Helical" evidence="8">
    <location>
        <begin position="97"/>
        <end position="117"/>
    </location>
</feature>
<proteinExistence type="inferred from homology"/>
<feature type="transmembrane region" description="Helical" evidence="8">
    <location>
        <begin position="243"/>
        <end position="265"/>
    </location>
</feature>
<keyword evidence="11" id="KW-1185">Reference proteome</keyword>
<dbReference type="GO" id="GO:0005886">
    <property type="term" value="C:plasma membrane"/>
    <property type="evidence" value="ECO:0007669"/>
    <property type="project" value="UniProtKB-SubCell"/>
</dbReference>
<dbReference type="InterPro" id="IPR051258">
    <property type="entry name" value="Diverse_Substrate_Transporter"/>
</dbReference>
<accession>A0A2W2GMK8</accession>
<dbReference type="InterPro" id="IPR000620">
    <property type="entry name" value="EamA_dom"/>
</dbReference>
<dbReference type="SUPFAM" id="SSF103481">
    <property type="entry name" value="Multidrug resistance efflux transporter EmrE"/>
    <property type="match status" value="2"/>
</dbReference>
<keyword evidence="3" id="KW-1003">Cell membrane</keyword>
<dbReference type="RefSeq" id="WP_111166839.1">
    <property type="nucleotide sequence ID" value="NZ_POUA01000054.1"/>
</dbReference>
<evidence type="ECO:0000256" key="1">
    <source>
        <dbReference type="ARBA" id="ARBA00004651"/>
    </source>
</evidence>
<feature type="compositionally biased region" description="Acidic residues" evidence="7">
    <location>
        <begin position="329"/>
        <end position="340"/>
    </location>
</feature>
<comment type="caution">
    <text evidence="10">The sequence shown here is derived from an EMBL/GenBank/DDBJ whole genome shotgun (WGS) entry which is preliminary data.</text>
</comment>
<feature type="domain" description="EamA" evidence="9">
    <location>
        <begin position="10"/>
        <end position="139"/>
    </location>
</feature>
<reference evidence="10 11" key="1">
    <citation type="submission" date="2018-01" db="EMBL/GenBank/DDBJ databases">
        <title>Draft genome sequence of Sphaerisporangium sp. 7K107.</title>
        <authorList>
            <person name="Sahin N."/>
            <person name="Saygin H."/>
            <person name="Ay H."/>
        </authorList>
    </citation>
    <scope>NUCLEOTIDE SEQUENCE [LARGE SCALE GENOMIC DNA]</scope>
    <source>
        <strain evidence="10 11">7K107</strain>
    </source>
</reference>
<feature type="transmembrane region" description="Helical" evidence="8">
    <location>
        <begin position="68"/>
        <end position="91"/>
    </location>
</feature>
<evidence type="ECO:0000256" key="8">
    <source>
        <dbReference type="SAM" id="Phobius"/>
    </source>
</evidence>
<evidence type="ECO:0000313" key="10">
    <source>
        <dbReference type="EMBL" id="PZG50746.1"/>
    </source>
</evidence>
<evidence type="ECO:0000313" key="11">
    <source>
        <dbReference type="Proteomes" id="UP000248544"/>
    </source>
</evidence>
<evidence type="ECO:0000259" key="9">
    <source>
        <dbReference type="Pfam" id="PF00892"/>
    </source>
</evidence>
<keyword evidence="5 8" id="KW-1133">Transmembrane helix</keyword>
<evidence type="ECO:0000256" key="6">
    <source>
        <dbReference type="ARBA" id="ARBA00023136"/>
    </source>
</evidence>
<evidence type="ECO:0000256" key="5">
    <source>
        <dbReference type="ARBA" id="ARBA00022989"/>
    </source>
</evidence>
<dbReference type="EMBL" id="POUA01000054">
    <property type="protein sequence ID" value="PZG50746.1"/>
    <property type="molecule type" value="Genomic_DNA"/>
</dbReference>
<evidence type="ECO:0000256" key="3">
    <source>
        <dbReference type="ARBA" id="ARBA00022475"/>
    </source>
</evidence>
<evidence type="ECO:0000256" key="4">
    <source>
        <dbReference type="ARBA" id="ARBA00022692"/>
    </source>
</evidence>
<dbReference type="InterPro" id="IPR037185">
    <property type="entry name" value="EmrE-like"/>
</dbReference>
<feature type="transmembrane region" description="Helical" evidence="8">
    <location>
        <begin position="216"/>
        <end position="236"/>
    </location>
</feature>
<feature type="transmembrane region" description="Helical" evidence="8">
    <location>
        <begin position="271"/>
        <end position="289"/>
    </location>
</feature>
<name>A0A2W2GMK8_9ACTN</name>
<dbReference type="Pfam" id="PF00892">
    <property type="entry name" value="EamA"/>
    <property type="match status" value="2"/>
</dbReference>
<comment type="similarity">
    <text evidence="2">Belongs to the EamA transporter family.</text>
</comment>
<feature type="domain" description="EamA" evidence="9">
    <location>
        <begin position="159"/>
        <end position="288"/>
    </location>
</feature>
<feature type="transmembrane region" description="Helical" evidence="8">
    <location>
        <begin position="124"/>
        <end position="145"/>
    </location>
</feature>
<dbReference type="Proteomes" id="UP000248544">
    <property type="component" value="Unassembled WGS sequence"/>
</dbReference>
<feature type="region of interest" description="Disordered" evidence="7">
    <location>
        <begin position="466"/>
        <end position="491"/>
    </location>
</feature>
<dbReference type="AlphaFoldDB" id="A0A2W2GMK8"/>
<feature type="region of interest" description="Disordered" evidence="7">
    <location>
        <begin position="321"/>
        <end position="414"/>
    </location>
</feature>
<feature type="compositionally biased region" description="Basic and acidic residues" evidence="7">
    <location>
        <begin position="472"/>
        <end position="484"/>
    </location>
</feature>
<feature type="transmembrane region" description="Helical" evidence="8">
    <location>
        <begin position="151"/>
        <end position="172"/>
    </location>
</feature>
<sequence>MAVVAPRPLLGASLLLFVSAAWGSAFPLMKDLIIRMPVTDLLTERYGLAALVLLAIRPRCLRGLPAAAWSRGVLLGVLFGVGQIAQAVALHSLPSSVSGFAVGCNVVMTPVLGLILLRMRVSRRVWVAVALSAAAMCVFTLLQGVEGQGVSVLALSGTLFAAALYAAHTLVLGQTSTDRPADSYAIAVIQLATIAVMTGVLSVPGGLTLPGSPADWAVLGHLAVVSCALGFLARTYGQAHVRAVPAAVLLSSQPLWVAVLAVLAYGEAVTLSVVMGGAMVAIAMLLVVVPGRGEDDEPEADAAESRVTLLRARRVASQRLRSLQSFQPDQDEDEVEDDTAGENAGGQAGRPGPARGTSAVPGGPVWDGAGDIRGPRLPRPRGAPGPDLPRAPGGAGGAPSAPAGGDGPAPADGPVDQVVQHAIEVVRQRTARELIERYAPLVIVVDIPHLGEHLETGAAALEPLQVLPDGDAPGRDRLDLDRLAPADPEAM</sequence>
<gene>
    <name evidence="10" type="ORF">C1I98_09815</name>
</gene>
<feature type="transmembrane region" description="Helical" evidence="8">
    <location>
        <begin position="184"/>
        <end position="204"/>
    </location>
</feature>
<evidence type="ECO:0000256" key="2">
    <source>
        <dbReference type="ARBA" id="ARBA00007362"/>
    </source>
</evidence>
<dbReference type="PANTHER" id="PTHR42920">
    <property type="entry name" value="OS03G0707200 PROTEIN-RELATED"/>
    <property type="match status" value="1"/>
</dbReference>